<dbReference type="Gene3D" id="1.10.10.10">
    <property type="entry name" value="Winged helix-like DNA-binding domain superfamily/Winged helix DNA-binding domain"/>
    <property type="match status" value="1"/>
</dbReference>
<organism evidence="1 2">
    <name type="scientific">Bordetella petrii (strain ATCC BAA-461 / DSM 12804 / CCUG 43448 / CIP 107267 / Se-1111R)</name>
    <dbReference type="NCBI Taxonomy" id="340100"/>
    <lineage>
        <taxon>Bacteria</taxon>
        <taxon>Pseudomonadati</taxon>
        <taxon>Pseudomonadota</taxon>
        <taxon>Betaproteobacteria</taxon>
        <taxon>Burkholderiales</taxon>
        <taxon>Alcaligenaceae</taxon>
        <taxon>Bordetella</taxon>
    </lineage>
</organism>
<accession>A9IBS2</accession>
<evidence type="ECO:0000313" key="2">
    <source>
        <dbReference type="Proteomes" id="UP000001225"/>
    </source>
</evidence>
<dbReference type="Pfam" id="PF01527">
    <property type="entry name" value="HTH_Tnp_1"/>
    <property type="match status" value="1"/>
</dbReference>
<dbReference type="Proteomes" id="UP000001225">
    <property type="component" value="Chromosome"/>
</dbReference>
<sequence>MTDATLPATSSFRNEPRRRFSREYKRQVVETVLASPSSLARVAREHDLNHNQLSRWRREYQRGMYDSPSASPRLLPVCLDADSVQEAGVPVAARAASPVMSPALELHLPKGKVVIQGAMTMPLLRQVIEAMQ</sequence>
<keyword evidence="2" id="KW-1185">Reference proteome</keyword>
<dbReference type="STRING" id="94624.Bpet1142"/>
<dbReference type="GO" id="GO:0006313">
    <property type="term" value="P:DNA transposition"/>
    <property type="evidence" value="ECO:0007669"/>
    <property type="project" value="InterPro"/>
</dbReference>
<dbReference type="SUPFAM" id="SSF48295">
    <property type="entry name" value="TrpR-like"/>
    <property type="match status" value="1"/>
</dbReference>
<evidence type="ECO:0000313" key="1">
    <source>
        <dbReference type="EMBL" id="CAP41476.1"/>
    </source>
</evidence>
<dbReference type="InterPro" id="IPR010921">
    <property type="entry name" value="Trp_repressor/repl_initiator"/>
</dbReference>
<dbReference type="AlphaFoldDB" id="A9IBS2"/>
<dbReference type="eggNOG" id="COG2963">
    <property type="taxonomic scope" value="Bacteria"/>
</dbReference>
<dbReference type="GO" id="GO:0043565">
    <property type="term" value="F:sequence-specific DNA binding"/>
    <property type="evidence" value="ECO:0007669"/>
    <property type="project" value="InterPro"/>
</dbReference>
<name>A9IBS2_BORPD</name>
<gene>
    <name evidence="1" type="ordered locus">Bpet1142</name>
</gene>
<dbReference type="InterPro" id="IPR002514">
    <property type="entry name" value="Transposase_8"/>
</dbReference>
<reference evidence="1 2" key="1">
    <citation type="journal article" date="2008" name="BMC Genomics">
        <title>The missing link: Bordetella petrii is endowed with both the metabolic versatility of environmental bacteria and virulence traits of pathogenic Bordetellae.</title>
        <authorList>
            <person name="Gross R."/>
            <person name="Guzman C.A."/>
            <person name="Sebaihia M."/>
            <person name="Martins Dos Santos V.A."/>
            <person name="Pieper D.H."/>
            <person name="Koebnik R."/>
            <person name="Lechner M."/>
            <person name="Bartels D."/>
            <person name="Buhrmester J."/>
            <person name="Choudhuri J.V."/>
            <person name="Ebensen T."/>
            <person name="Gaigalat L."/>
            <person name="Herrmann S."/>
            <person name="Khachane A.N."/>
            <person name="Larisch C."/>
            <person name="Link S."/>
            <person name="Linke B."/>
            <person name="Meyer F."/>
            <person name="Mormann S."/>
            <person name="Nakunst D."/>
            <person name="Rueckert C."/>
            <person name="Schneiker-Bekel S."/>
            <person name="Schulze K."/>
            <person name="Vorhoelter F.J."/>
            <person name="Yevsa T."/>
            <person name="Engle J.T."/>
            <person name="Goldman W.E."/>
            <person name="Puehler A."/>
            <person name="Goebel U.B."/>
            <person name="Goesmann A."/>
            <person name="Bloecker H."/>
            <person name="Kaiser O."/>
            <person name="Martinez-Arias R."/>
        </authorList>
    </citation>
    <scope>NUCLEOTIDE SEQUENCE [LARGE SCALE GENOMIC DNA]</scope>
    <source>
        <strain evidence="2">ATCC BAA-461 / DSM 12804 / CCUG 43448 / CIP 107267 / Se-1111R</strain>
    </source>
</reference>
<dbReference type="InterPro" id="IPR036388">
    <property type="entry name" value="WH-like_DNA-bd_sf"/>
</dbReference>
<dbReference type="KEGG" id="bpt:Bpet1142"/>
<dbReference type="EMBL" id="AM902716">
    <property type="protein sequence ID" value="CAP41476.1"/>
    <property type="molecule type" value="Genomic_DNA"/>
</dbReference>
<dbReference type="GO" id="GO:0004803">
    <property type="term" value="F:transposase activity"/>
    <property type="evidence" value="ECO:0007669"/>
    <property type="project" value="InterPro"/>
</dbReference>
<dbReference type="NCBIfam" id="NF047595">
    <property type="entry name" value="IS66_ISRel24_TnpA"/>
    <property type="match status" value="1"/>
</dbReference>
<proteinExistence type="predicted"/>
<protein>
    <submittedName>
        <fullName evidence="1">ISSfl3 orfA</fullName>
    </submittedName>
</protein>